<dbReference type="InterPro" id="IPR012338">
    <property type="entry name" value="Beta-lactam/transpept-like"/>
</dbReference>
<proteinExistence type="predicted"/>
<evidence type="ECO:0000313" key="2">
    <source>
        <dbReference type="EMBL" id="SDG34250.1"/>
    </source>
</evidence>
<dbReference type="SUPFAM" id="SSF56601">
    <property type="entry name" value="beta-lactamase/transpeptidase-like"/>
    <property type="match status" value="1"/>
</dbReference>
<dbReference type="EMBL" id="FNCF01000003">
    <property type="protein sequence ID" value="SDG34250.1"/>
    <property type="molecule type" value="Genomic_DNA"/>
</dbReference>
<keyword evidence="3" id="KW-1185">Reference proteome</keyword>
<dbReference type="PANTHER" id="PTHR43283:SF3">
    <property type="entry name" value="BETA-LACTAMASE FAMILY PROTEIN (AFU_ORTHOLOGUE AFUA_5G07500)"/>
    <property type="match status" value="1"/>
</dbReference>
<dbReference type="InterPro" id="IPR050789">
    <property type="entry name" value="Diverse_Enzym_Activities"/>
</dbReference>
<gene>
    <name evidence="2" type="ORF">SAMN05660324_2465</name>
</gene>
<evidence type="ECO:0000259" key="1">
    <source>
        <dbReference type="Pfam" id="PF00144"/>
    </source>
</evidence>
<dbReference type="Pfam" id="PF00144">
    <property type="entry name" value="Beta-lactamase"/>
    <property type="match status" value="1"/>
</dbReference>
<evidence type="ECO:0000313" key="3">
    <source>
        <dbReference type="Proteomes" id="UP000198863"/>
    </source>
</evidence>
<feature type="domain" description="Beta-lactamase-related" evidence="1">
    <location>
        <begin position="52"/>
        <end position="401"/>
    </location>
</feature>
<dbReference type="AlphaFoldDB" id="A0A1G7TI78"/>
<dbReference type="PANTHER" id="PTHR43283">
    <property type="entry name" value="BETA-LACTAMASE-RELATED"/>
    <property type="match status" value="1"/>
</dbReference>
<organism evidence="2 3">
    <name type="scientific">Klenkia brasiliensis</name>
    <dbReference type="NCBI Taxonomy" id="333142"/>
    <lineage>
        <taxon>Bacteria</taxon>
        <taxon>Bacillati</taxon>
        <taxon>Actinomycetota</taxon>
        <taxon>Actinomycetes</taxon>
        <taxon>Geodermatophilales</taxon>
        <taxon>Geodermatophilaceae</taxon>
        <taxon>Klenkia</taxon>
    </lineage>
</organism>
<accession>A0A1G7TI78</accession>
<sequence>MALGQAQQLHSTWCTAGVTTRLDVLPAERGAVSMSPGPDGGPPGMDLTPIVALLDDHVAQGRYPGAVVAVRHAGRTTVHATGTLAVGGTDPVLPGTPFRVASLTKPFGGVLALSLVADGTLDLHDEAARWLPELAAPRVLRRPGAELADTVAAKAPITVRDLLQMTCGAGLLMDESPLAHAMWVGGVSPGPLPPARDPDSWVARLAELPLADQPGQGWRYHTGSDLLGVLLARATGRPLAELLAERVTRPLGLTGTAFWTDRPLPVQYAPGDAGLAVLDPADGVWSAPPVFASLGGGLVSTAADVCAFLGAVADDALPGGVRAADVLRDGLTDVQRAAAQTFLGPGRTWATGNLELTLEVTDPWTTPGRFGWTGGTGTSGYCDPTLDLVAVLLTQRMMTGPHDGPEEFWRAARGAVT</sequence>
<dbReference type="Proteomes" id="UP000198863">
    <property type="component" value="Unassembled WGS sequence"/>
</dbReference>
<name>A0A1G7TI78_9ACTN</name>
<reference evidence="3" key="1">
    <citation type="submission" date="2016-10" db="EMBL/GenBank/DDBJ databases">
        <authorList>
            <person name="Varghese N."/>
            <person name="Submissions S."/>
        </authorList>
    </citation>
    <scope>NUCLEOTIDE SEQUENCE [LARGE SCALE GENOMIC DNA]</scope>
    <source>
        <strain evidence="3">DSM 44526</strain>
    </source>
</reference>
<protein>
    <submittedName>
        <fullName evidence="2">CubicO group peptidase, beta-lactamase class C family</fullName>
    </submittedName>
</protein>
<dbReference type="Gene3D" id="3.40.710.10">
    <property type="entry name" value="DD-peptidase/beta-lactamase superfamily"/>
    <property type="match status" value="1"/>
</dbReference>
<dbReference type="InterPro" id="IPR001466">
    <property type="entry name" value="Beta-lactam-related"/>
</dbReference>